<dbReference type="AlphaFoldDB" id="A0AAU9N642"/>
<evidence type="ECO:0000313" key="2">
    <source>
        <dbReference type="Proteomes" id="UP001157418"/>
    </source>
</evidence>
<reference evidence="1 2" key="1">
    <citation type="submission" date="2022-01" db="EMBL/GenBank/DDBJ databases">
        <authorList>
            <person name="Xiong W."/>
            <person name="Schranz E."/>
        </authorList>
    </citation>
    <scope>NUCLEOTIDE SEQUENCE [LARGE SCALE GENOMIC DNA]</scope>
</reference>
<organism evidence="1 2">
    <name type="scientific">Lactuca virosa</name>
    <dbReference type="NCBI Taxonomy" id="75947"/>
    <lineage>
        <taxon>Eukaryota</taxon>
        <taxon>Viridiplantae</taxon>
        <taxon>Streptophyta</taxon>
        <taxon>Embryophyta</taxon>
        <taxon>Tracheophyta</taxon>
        <taxon>Spermatophyta</taxon>
        <taxon>Magnoliopsida</taxon>
        <taxon>eudicotyledons</taxon>
        <taxon>Gunneridae</taxon>
        <taxon>Pentapetalae</taxon>
        <taxon>asterids</taxon>
        <taxon>campanulids</taxon>
        <taxon>Asterales</taxon>
        <taxon>Asteraceae</taxon>
        <taxon>Cichorioideae</taxon>
        <taxon>Cichorieae</taxon>
        <taxon>Lactucinae</taxon>
        <taxon>Lactuca</taxon>
    </lineage>
</organism>
<keyword evidence="2" id="KW-1185">Reference proteome</keyword>
<protein>
    <submittedName>
        <fullName evidence="1">Uncharacterized protein</fullName>
    </submittedName>
</protein>
<comment type="caution">
    <text evidence="1">The sequence shown here is derived from an EMBL/GenBank/DDBJ whole genome shotgun (WGS) entry which is preliminary data.</text>
</comment>
<dbReference type="Proteomes" id="UP001157418">
    <property type="component" value="Unassembled WGS sequence"/>
</dbReference>
<dbReference type="EMBL" id="CAKMRJ010003334">
    <property type="protein sequence ID" value="CAH1434075.1"/>
    <property type="molecule type" value="Genomic_DNA"/>
</dbReference>
<dbReference type="Gene3D" id="3.30.470.20">
    <property type="entry name" value="ATP-grasp fold, B domain"/>
    <property type="match status" value="1"/>
</dbReference>
<evidence type="ECO:0000313" key="1">
    <source>
        <dbReference type="EMBL" id="CAH1434075.1"/>
    </source>
</evidence>
<accession>A0AAU9N642</accession>
<name>A0AAU9N642_9ASTR</name>
<sequence length="256" mass="28789">MVTVPTNGGCSGDGWKLPKQYHSKRIKYRGQSRKSLSHLLCGREEYEKTQTISGQSVIQRHVNAFIEKVKFNLIYATKDAKLLMIRKLKGKQLIWTTRTEAFQRGHGINFIGPNPDNIRVMRDKATARDTMKNAAVPCVRGEQRGRHHDLHPTALLLPSFSLCLSLAKKSASPLLICRPDITGQLLGIFRESLLASFWLLLCFLGKGQEIKVCEKATNDTPSVSGRPKQQFEKVWRGEKPECMTVTCGIYVASMTT</sequence>
<gene>
    <name evidence="1" type="ORF">LVIROSA_LOCUS20622</name>
</gene>
<proteinExistence type="predicted"/>